<evidence type="ECO:0000256" key="1">
    <source>
        <dbReference type="ARBA" id="ARBA00022801"/>
    </source>
</evidence>
<dbReference type="Pfam" id="PF00271">
    <property type="entry name" value="Helicase_C"/>
    <property type="match status" value="1"/>
</dbReference>
<dbReference type="SMART" id="SM00490">
    <property type="entry name" value="HELICc"/>
    <property type="match status" value="1"/>
</dbReference>
<evidence type="ECO:0000256" key="2">
    <source>
        <dbReference type="SAM" id="MobiDB-lite"/>
    </source>
</evidence>
<dbReference type="GO" id="GO:0016787">
    <property type="term" value="F:hydrolase activity"/>
    <property type="evidence" value="ECO:0007669"/>
    <property type="project" value="UniProtKB-KW"/>
</dbReference>
<dbReference type="SUPFAM" id="SSF52540">
    <property type="entry name" value="P-loop containing nucleoside triphosphate hydrolases"/>
    <property type="match status" value="2"/>
</dbReference>
<dbReference type="KEGG" id="apre:CNX65_05265"/>
<dbReference type="SMART" id="SM00487">
    <property type="entry name" value="DEXDc"/>
    <property type="match status" value="1"/>
</dbReference>
<reference evidence="5" key="1">
    <citation type="submission" date="2017-09" db="EMBL/GenBank/DDBJ databases">
        <title>Complete Genome Sequence of ansamitocin-producing Bacterium Actinosynnema pretiosum X47.</title>
        <authorList>
            <person name="Cao G."/>
            <person name="Zong G."/>
            <person name="Zhong C."/>
            <person name="Fu J."/>
        </authorList>
    </citation>
    <scope>NUCLEOTIDE SEQUENCE [LARGE SCALE GENOMIC DNA]</scope>
    <source>
        <strain evidence="5">X47</strain>
    </source>
</reference>
<evidence type="ECO:0000259" key="4">
    <source>
        <dbReference type="PROSITE" id="PS51194"/>
    </source>
</evidence>
<dbReference type="InterPro" id="IPR000330">
    <property type="entry name" value="SNF2_N"/>
</dbReference>
<dbReference type="PANTHER" id="PTHR10799">
    <property type="entry name" value="SNF2/RAD54 HELICASE FAMILY"/>
    <property type="match status" value="1"/>
</dbReference>
<keyword evidence="5" id="KW-0547">Nucleotide-binding</keyword>
<dbReference type="EMBL" id="CP023445">
    <property type="protein sequence ID" value="ATE52766.1"/>
    <property type="molecule type" value="Genomic_DNA"/>
</dbReference>
<dbReference type="Gene3D" id="3.40.50.10810">
    <property type="entry name" value="Tandem AAA-ATPase domain"/>
    <property type="match status" value="1"/>
</dbReference>
<name>A0A290Z173_9PSEU</name>
<keyword evidence="6" id="KW-1185">Reference proteome</keyword>
<dbReference type="CDD" id="cd18012">
    <property type="entry name" value="DEXQc_arch_SWI2_SNF2"/>
    <property type="match status" value="1"/>
</dbReference>
<accession>A0A290Z173</accession>
<dbReference type="FunFam" id="3.40.50.10810:FF:000031">
    <property type="entry name" value="Helicase, SNF2/RAD54 family"/>
    <property type="match status" value="1"/>
</dbReference>
<evidence type="ECO:0000313" key="5">
    <source>
        <dbReference type="EMBL" id="ATE52766.1"/>
    </source>
</evidence>
<keyword evidence="1" id="KW-0378">Hydrolase</keyword>
<dbReference type="InterPro" id="IPR014001">
    <property type="entry name" value="Helicase_ATP-bd"/>
</dbReference>
<dbReference type="Gene3D" id="3.40.50.300">
    <property type="entry name" value="P-loop containing nucleotide triphosphate hydrolases"/>
    <property type="match status" value="1"/>
</dbReference>
<proteinExistence type="predicted"/>
<dbReference type="Proteomes" id="UP000218505">
    <property type="component" value="Chromosome"/>
</dbReference>
<dbReference type="AlphaFoldDB" id="A0A290Z173"/>
<gene>
    <name evidence="5" type="ORF">CNX65_05265</name>
</gene>
<evidence type="ECO:0000259" key="3">
    <source>
        <dbReference type="PROSITE" id="PS51192"/>
    </source>
</evidence>
<dbReference type="CDD" id="cd18793">
    <property type="entry name" value="SF2_C_SNF"/>
    <property type="match status" value="1"/>
</dbReference>
<sequence length="1028" mass="108832">MPLRLVVQLPTVGTGPIASPELVGASGAAAAVRGTPRLHSWLVPAVRVEGLPERIVDGRLGASARFYLEVLAFADDLVARGRVVPGVDGGAARWRAVLSGVDAVRFAALRAEMPPSFRAAQESVEPDRLIRAALDRAVDRRVRDGDFSGVDLDEPGATGIWLRALVGDPVLGAASGAVARLRERVEGWQGSALRRPLLRTCFRLTAPDQSVADEDVSAGPGPGGDGGGRWELEFLVQAVDEPSVVVPAEQLWSRGNNVLRRFATRPEDVLLADLGRASRLYPALDRALGEQRPARMVLDVTGAHDFLVRANELSQAGFGVLVPSWWREPRRVGLALSVSGGGGGGDGTGWGGAGRGGAAGAVPKESSLGLKVLLDYRWSLALGDEELAEPELRALAEAKVPLVRLRGQWVQVDQRGLTAGLAFLRRGGGGRMTVGQALAHAGALTRRAGGDTDDGNSSGSGNGGPDLGPGGNSGNSSRGGSSGGGGSGGNSSGSGGSGSGSGDNGSGADVLPYGWFGALPLPVTAVRGDGALGALLAGGGDRVVGEVAAPEGLTAVLRPYQARGLAWLAFLDSLGLGACLADDMGLGKTVQLLALEALCRQGDDGSRAPTLLVCPLSVLGNWQREAARFTPGLRVRVHHGPERDVSGIGAGCDLVLTTYAVVVRDVEALRGVRWDRVVLDEAQNVKNSSTRQFQAVRSLDARHRVALTGTPVENRLAELWSVMDFANPGVLGTVNTFRARFAVPVERHGDEDAAVRLRRVTAPFVLRRLKTDPRVISDLPDKIEVKQLCPLTPEQASLYQAVLDDMLAKVDESEGQERRGLVLASLSKLKQVCNHPAQLLGDGSRVAGRSGKVNRLEEVLEEVLADGDKALCFTQFTEFGSLLAPHLSARFDTDVLFLHGGTPKRARDAMVERFQGEGGPSVFLLSLKAGGTGLNLTAANHVIHLDRWWNPAVEDQATDRAFRIGQRRHVQVRKFVCAGTVEERIDRMVEQKRGLARMVVGTGEDWITELSTEQLRELLSLTGEVFDE</sequence>
<dbReference type="GO" id="GO:0004386">
    <property type="term" value="F:helicase activity"/>
    <property type="evidence" value="ECO:0007669"/>
    <property type="project" value="UniProtKB-KW"/>
</dbReference>
<dbReference type="Pfam" id="PF00176">
    <property type="entry name" value="SNF2-rel_dom"/>
    <property type="match status" value="1"/>
</dbReference>
<keyword evidence="5" id="KW-0347">Helicase</keyword>
<dbReference type="Pfam" id="PF12419">
    <property type="entry name" value="DUF3670"/>
    <property type="match status" value="1"/>
</dbReference>
<feature type="compositionally biased region" description="Gly residues" evidence="2">
    <location>
        <begin position="480"/>
        <end position="504"/>
    </location>
</feature>
<protein>
    <submittedName>
        <fullName evidence="5">ATP-dependent helicase</fullName>
    </submittedName>
</protein>
<dbReference type="FunFam" id="3.40.50.300:FF:000533">
    <property type="entry name" value="Helicase, Snf2 family"/>
    <property type="match status" value="1"/>
</dbReference>
<feature type="domain" description="Helicase C-terminal" evidence="4">
    <location>
        <begin position="855"/>
        <end position="1019"/>
    </location>
</feature>
<feature type="compositionally biased region" description="Gly residues" evidence="2">
    <location>
        <begin position="458"/>
        <end position="473"/>
    </location>
</feature>
<dbReference type="InterPro" id="IPR027417">
    <property type="entry name" value="P-loop_NTPase"/>
</dbReference>
<dbReference type="PROSITE" id="PS51194">
    <property type="entry name" value="HELICASE_CTER"/>
    <property type="match status" value="1"/>
</dbReference>
<dbReference type="GO" id="GO:0005524">
    <property type="term" value="F:ATP binding"/>
    <property type="evidence" value="ECO:0007669"/>
    <property type="project" value="InterPro"/>
</dbReference>
<dbReference type="PROSITE" id="PS51192">
    <property type="entry name" value="HELICASE_ATP_BIND_1"/>
    <property type="match status" value="1"/>
</dbReference>
<dbReference type="InterPro" id="IPR049730">
    <property type="entry name" value="SNF2/RAD54-like_C"/>
</dbReference>
<dbReference type="InterPro" id="IPR038718">
    <property type="entry name" value="SNF2-like_sf"/>
</dbReference>
<feature type="domain" description="Helicase ATP-binding" evidence="3">
    <location>
        <begin position="569"/>
        <end position="729"/>
    </location>
</feature>
<keyword evidence="5" id="KW-0067">ATP-binding</keyword>
<feature type="region of interest" description="Disordered" evidence="2">
    <location>
        <begin position="445"/>
        <end position="504"/>
    </location>
</feature>
<evidence type="ECO:0000313" key="6">
    <source>
        <dbReference type="Proteomes" id="UP000218505"/>
    </source>
</evidence>
<dbReference type="RefSeq" id="WP_096491754.1">
    <property type="nucleotide sequence ID" value="NZ_CP023445.1"/>
</dbReference>
<dbReference type="InterPro" id="IPR022138">
    <property type="entry name" value="DUF3670"/>
</dbReference>
<dbReference type="InterPro" id="IPR001650">
    <property type="entry name" value="Helicase_C-like"/>
</dbReference>
<organism evidence="5 6">
    <name type="scientific">Actinosynnema pretiosum</name>
    <dbReference type="NCBI Taxonomy" id="42197"/>
    <lineage>
        <taxon>Bacteria</taxon>
        <taxon>Bacillati</taxon>
        <taxon>Actinomycetota</taxon>
        <taxon>Actinomycetes</taxon>
        <taxon>Pseudonocardiales</taxon>
        <taxon>Pseudonocardiaceae</taxon>
        <taxon>Actinosynnema</taxon>
    </lineage>
</organism>